<dbReference type="InterPro" id="IPR023485">
    <property type="entry name" value="Ptyr_pPase"/>
</dbReference>
<dbReference type="PANTHER" id="PTHR11717:SF7">
    <property type="entry name" value="LOW MOLECULAR WEIGHT PHOSPHOTYROSINE PROTEIN PHOSPHATASE"/>
    <property type="match status" value="1"/>
</dbReference>
<dbReference type="InterPro" id="IPR036196">
    <property type="entry name" value="Ptyr_pPase_sf"/>
</dbReference>
<proteinExistence type="inferred from homology"/>
<dbReference type="EC" id="3.1.3.48" evidence="2"/>
<evidence type="ECO:0000256" key="3">
    <source>
        <dbReference type="ARBA" id="ARBA00022801"/>
    </source>
</evidence>
<dbReference type="Proteomes" id="UP000190837">
    <property type="component" value="Unassembled WGS sequence"/>
</dbReference>
<dbReference type="CDD" id="cd16343">
    <property type="entry name" value="LMWPTP"/>
    <property type="match status" value="1"/>
</dbReference>
<feature type="active site" evidence="5">
    <location>
        <position position="16"/>
    </location>
</feature>
<dbReference type="InterPro" id="IPR017867">
    <property type="entry name" value="Tyr_phospatase_low_mol_wt"/>
</dbReference>
<evidence type="ECO:0000313" key="8">
    <source>
        <dbReference type="Proteomes" id="UP000190837"/>
    </source>
</evidence>
<dbReference type="Gene3D" id="3.40.50.2300">
    <property type="match status" value="1"/>
</dbReference>
<dbReference type="SMART" id="SM00226">
    <property type="entry name" value="LMWPc"/>
    <property type="match status" value="1"/>
</dbReference>
<dbReference type="AlphaFoldDB" id="A0A1C3HPE8"/>
<evidence type="ECO:0000259" key="6">
    <source>
        <dbReference type="SMART" id="SM00226"/>
    </source>
</evidence>
<dbReference type="InterPro" id="IPR050438">
    <property type="entry name" value="LMW_PTPase"/>
</dbReference>
<dbReference type="RefSeq" id="WP_079541280.1">
    <property type="nucleotide sequence ID" value="NZ_CAUURN010000082.1"/>
</dbReference>
<organism evidence="7 8">
    <name type="scientific">Cardiobacterium hominis</name>
    <dbReference type="NCBI Taxonomy" id="2718"/>
    <lineage>
        <taxon>Bacteria</taxon>
        <taxon>Pseudomonadati</taxon>
        <taxon>Pseudomonadota</taxon>
        <taxon>Gammaproteobacteria</taxon>
        <taxon>Cardiobacteriales</taxon>
        <taxon>Cardiobacteriaceae</taxon>
        <taxon>Cardiobacterium</taxon>
    </lineage>
</organism>
<dbReference type="PANTHER" id="PTHR11717">
    <property type="entry name" value="LOW MOLECULAR WEIGHT PROTEIN TYROSINE PHOSPHATASE"/>
    <property type="match status" value="1"/>
</dbReference>
<accession>A0A1C3HPE8</accession>
<evidence type="ECO:0000256" key="2">
    <source>
        <dbReference type="ARBA" id="ARBA00013064"/>
    </source>
</evidence>
<dbReference type="PRINTS" id="PR00719">
    <property type="entry name" value="LMWPTPASE"/>
</dbReference>
<evidence type="ECO:0000256" key="1">
    <source>
        <dbReference type="ARBA" id="ARBA00011063"/>
    </source>
</evidence>
<evidence type="ECO:0000256" key="5">
    <source>
        <dbReference type="PIRSR" id="PIRSR617867-1"/>
    </source>
</evidence>
<feature type="domain" description="Phosphotyrosine protein phosphatase I" evidence="6">
    <location>
        <begin position="4"/>
        <end position="150"/>
    </location>
</feature>
<keyword evidence="3 7" id="KW-0378">Hydrolase</keyword>
<evidence type="ECO:0000256" key="4">
    <source>
        <dbReference type="ARBA" id="ARBA00022912"/>
    </source>
</evidence>
<dbReference type="GO" id="GO:0004725">
    <property type="term" value="F:protein tyrosine phosphatase activity"/>
    <property type="evidence" value="ECO:0007669"/>
    <property type="project" value="UniProtKB-EC"/>
</dbReference>
<sequence length="152" mass="16840">MKNMKILMVCTGNICRSPMAEGIARALLKAAKRDDISVDSAATHAYHTSDAPDPRARRTMRAHNMPIDDLRARPFITEDFAAFDLILVADRGHYRHLSALAPDEAAHAKIGFMLDTLPENPGAELPDPYYGEAADFERTFTLLEAALRARFA</sequence>
<evidence type="ECO:0000313" key="7">
    <source>
        <dbReference type="EMBL" id="SAZ05102.1"/>
    </source>
</evidence>
<comment type="similarity">
    <text evidence="1">Belongs to the low molecular weight phosphotyrosine protein phosphatase family.</text>
</comment>
<feature type="active site" description="Nucleophile" evidence="5">
    <location>
        <position position="10"/>
    </location>
</feature>
<dbReference type="SUPFAM" id="SSF52788">
    <property type="entry name" value="Phosphotyrosine protein phosphatases I"/>
    <property type="match status" value="1"/>
</dbReference>
<name>A0A1C3HPE8_9GAMM</name>
<gene>
    <name evidence="7" type="ORF">CHUV0807_1762</name>
</gene>
<keyword evidence="4" id="KW-0904">Protein phosphatase</keyword>
<dbReference type="EMBL" id="FKLO01000060">
    <property type="protein sequence ID" value="SAZ05102.1"/>
    <property type="molecule type" value="Genomic_DNA"/>
</dbReference>
<feature type="active site" description="Proton donor" evidence="5">
    <location>
        <position position="127"/>
    </location>
</feature>
<protein>
    <recommendedName>
        <fullName evidence="2">protein-tyrosine-phosphatase</fullName>
        <ecNumber evidence="2">3.1.3.48</ecNumber>
    </recommendedName>
</protein>
<reference evidence="8" key="1">
    <citation type="submission" date="2016-04" db="EMBL/GenBank/DDBJ databases">
        <authorList>
            <person name="Tagini F."/>
        </authorList>
    </citation>
    <scope>NUCLEOTIDE SEQUENCE [LARGE SCALE GENOMIC DNA]</scope>
    <source>
        <strain evidence="8">CHUV0807</strain>
    </source>
</reference>
<dbReference type="Pfam" id="PF01451">
    <property type="entry name" value="LMWPc"/>
    <property type="match status" value="1"/>
</dbReference>